<dbReference type="Pfam" id="PF14450">
    <property type="entry name" value="FtsA"/>
    <property type="match status" value="1"/>
</dbReference>
<name>A0A2M7Z721_9BACT</name>
<comment type="subcellular location">
    <subcellularLocation>
        <location evidence="5">Cell membrane</location>
        <topology evidence="5">Peripheral membrane protein</topology>
        <orientation evidence="5">Cytoplasmic side</orientation>
    </subcellularLocation>
    <text evidence="5">Localizes to the Z ring in an FtsZ-dependent manner. Targeted to the membrane through a conserved C-terminal amphipathic helix.</text>
</comment>
<dbReference type="InterPro" id="IPR043129">
    <property type="entry name" value="ATPase_NBD"/>
</dbReference>
<dbReference type="SUPFAM" id="SSF53067">
    <property type="entry name" value="Actin-like ATPase domain"/>
    <property type="match status" value="2"/>
</dbReference>
<evidence type="ECO:0000256" key="2">
    <source>
        <dbReference type="ARBA" id="ARBA00022618"/>
    </source>
</evidence>
<dbReference type="PANTHER" id="PTHR32432:SF4">
    <property type="entry name" value="CELL DIVISION PROTEIN FTSA"/>
    <property type="match status" value="1"/>
</dbReference>
<feature type="domain" description="SHS2" evidence="7">
    <location>
        <begin position="11"/>
        <end position="203"/>
    </location>
</feature>
<dbReference type="GO" id="GO:0009898">
    <property type="term" value="C:cytoplasmic side of plasma membrane"/>
    <property type="evidence" value="ECO:0007669"/>
    <property type="project" value="UniProtKB-UniRule"/>
</dbReference>
<evidence type="ECO:0000313" key="8">
    <source>
        <dbReference type="EMBL" id="PJA89954.1"/>
    </source>
</evidence>
<dbReference type="InterPro" id="IPR003494">
    <property type="entry name" value="SHS2_FtsA"/>
</dbReference>
<dbReference type="Gene3D" id="3.30.1490.110">
    <property type="match status" value="1"/>
</dbReference>
<comment type="subunit">
    <text evidence="5">Self-interacts. Interacts with FtsZ.</text>
</comment>
<organism evidence="8 9">
    <name type="scientific">Candidatus Magasanikbacteria bacterium CG_4_9_14_3_um_filter_32_9</name>
    <dbReference type="NCBI Taxonomy" id="1974644"/>
    <lineage>
        <taxon>Bacteria</taxon>
        <taxon>Candidatus Magasanikiibacteriota</taxon>
    </lineage>
</organism>
<dbReference type="CDD" id="cd24048">
    <property type="entry name" value="ASKHA_NBD_FtsA"/>
    <property type="match status" value="1"/>
</dbReference>
<dbReference type="Gene3D" id="3.30.420.40">
    <property type="match status" value="1"/>
</dbReference>
<comment type="similarity">
    <text evidence="5 6">Belongs to the FtsA/MreB family.</text>
</comment>
<gene>
    <name evidence="5 8" type="primary">ftsA</name>
    <name evidence="8" type="ORF">CO137_01490</name>
</gene>
<evidence type="ECO:0000256" key="6">
    <source>
        <dbReference type="PIRNR" id="PIRNR003101"/>
    </source>
</evidence>
<dbReference type="AlphaFoldDB" id="A0A2M7Z721"/>
<evidence type="ECO:0000256" key="3">
    <source>
        <dbReference type="ARBA" id="ARBA00023136"/>
    </source>
</evidence>
<dbReference type="NCBIfam" id="TIGR01174">
    <property type="entry name" value="ftsA"/>
    <property type="match status" value="1"/>
</dbReference>
<protein>
    <recommendedName>
        <fullName evidence="5 6">Cell division protein FtsA</fullName>
    </recommendedName>
</protein>
<evidence type="ECO:0000256" key="1">
    <source>
        <dbReference type="ARBA" id="ARBA00022475"/>
    </source>
</evidence>
<keyword evidence="1 5" id="KW-1003">Cell membrane</keyword>
<dbReference type="EMBL" id="PFVJ01000033">
    <property type="protein sequence ID" value="PJA89954.1"/>
    <property type="molecule type" value="Genomic_DNA"/>
</dbReference>
<dbReference type="SMART" id="SM00842">
    <property type="entry name" value="FtsA"/>
    <property type="match status" value="1"/>
</dbReference>
<dbReference type="InterPro" id="IPR020823">
    <property type="entry name" value="Cell_div_FtsA"/>
</dbReference>
<sequence length="419" mass="44985">MKRNRNKIEMITGVDIGSTAIRLAVAQQSTDSRGDQELQLIGTVEVSSEGVHRGTVSSIEETVSSISNALEKIERLIGVSVTHAWVGIAGFDILSQESMGVIAVAKSDGEISNEDVTRAIEASQNMVIPANYELLHVLPRNFTVDGQTGIKDPTGMTGIRMEVNAQIIHGVTSHINNLKRAVYRAGLDIDDLVLSVLATGEVVTTSRQKELGVVVINIGGATTSIIVYEGGDILHTAVIPIGSEYITNDLAIGLRTSIDVAEKVKLEWGHCIPSSISEHETIDLFDLGGEEHEEITLSHIAEIIGARVSEIIEKVDQELMKIDRSGLLPAGAILTGGGAKLNGLVELTKEELRLPASLGYPIGINSSSEKIDDLAFSTAIGLVKWGAVMQSSGQKNRNKFLAPVKVWQAVRKIFNSFIP</sequence>
<comment type="function">
    <text evidence="5 6">Cell division protein that is involved in the assembly of the Z ring. May serve as a membrane anchor for the Z ring.</text>
</comment>
<evidence type="ECO:0000256" key="4">
    <source>
        <dbReference type="ARBA" id="ARBA00023306"/>
    </source>
</evidence>
<dbReference type="GO" id="GO:0032153">
    <property type="term" value="C:cell division site"/>
    <property type="evidence" value="ECO:0007669"/>
    <property type="project" value="UniProtKB-UniRule"/>
</dbReference>
<dbReference type="Pfam" id="PF02491">
    <property type="entry name" value="SHS2_FTSA"/>
    <property type="match status" value="1"/>
</dbReference>
<evidence type="ECO:0000313" key="9">
    <source>
        <dbReference type="Proteomes" id="UP000230843"/>
    </source>
</evidence>
<keyword evidence="2 5" id="KW-0132">Cell division</keyword>
<dbReference type="Proteomes" id="UP000230843">
    <property type="component" value="Unassembled WGS sequence"/>
</dbReference>
<dbReference type="InterPro" id="IPR050696">
    <property type="entry name" value="FtsA/MreB"/>
</dbReference>
<dbReference type="PANTHER" id="PTHR32432">
    <property type="entry name" value="CELL DIVISION PROTEIN FTSA-RELATED"/>
    <property type="match status" value="1"/>
</dbReference>
<dbReference type="PIRSF" id="PIRSF003101">
    <property type="entry name" value="FtsA"/>
    <property type="match status" value="1"/>
</dbReference>
<dbReference type="HAMAP" id="MF_02033">
    <property type="entry name" value="FtsA"/>
    <property type="match status" value="1"/>
</dbReference>
<dbReference type="GO" id="GO:0043093">
    <property type="term" value="P:FtsZ-dependent cytokinesis"/>
    <property type="evidence" value="ECO:0007669"/>
    <property type="project" value="UniProtKB-UniRule"/>
</dbReference>
<evidence type="ECO:0000259" key="7">
    <source>
        <dbReference type="SMART" id="SM00842"/>
    </source>
</evidence>
<proteinExistence type="inferred from homology"/>
<reference evidence="9" key="1">
    <citation type="submission" date="2017-09" db="EMBL/GenBank/DDBJ databases">
        <title>Depth-based differentiation of microbial function through sediment-hosted aquifers and enrichment of novel symbionts in the deep terrestrial subsurface.</title>
        <authorList>
            <person name="Probst A.J."/>
            <person name="Ladd B."/>
            <person name="Jarett J.K."/>
            <person name="Geller-Mcgrath D.E."/>
            <person name="Sieber C.M.K."/>
            <person name="Emerson J.B."/>
            <person name="Anantharaman K."/>
            <person name="Thomas B.C."/>
            <person name="Malmstrom R."/>
            <person name="Stieglmeier M."/>
            <person name="Klingl A."/>
            <person name="Woyke T."/>
            <person name="Ryan C.M."/>
            <person name="Banfield J.F."/>
        </authorList>
    </citation>
    <scope>NUCLEOTIDE SEQUENCE [LARGE SCALE GENOMIC DNA]</scope>
</reference>
<evidence type="ECO:0000256" key="5">
    <source>
        <dbReference type="HAMAP-Rule" id="MF_02033"/>
    </source>
</evidence>
<comment type="caution">
    <text evidence="8">The sequence shown here is derived from an EMBL/GenBank/DDBJ whole genome shotgun (WGS) entry which is preliminary data.</text>
</comment>
<keyword evidence="3 5" id="KW-0472">Membrane</keyword>
<keyword evidence="4 5" id="KW-0131">Cell cycle</keyword>
<accession>A0A2M7Z721</accession>